<feature type="domain" description="PPIase FKBP-type" evidence="15">
    <location>
        <begin position="21"/>
        <end position="109"/>
    </location>
</feature>
<comment type="subcellular location">
    <subcellularLocation>
        <location evidence="2">Endoplasmic reticulum</location>
    </subcellularLocation>
</comment>
<evidence type="ECO:0000259" key="16">
    <source>
        <dbReference type="PROSITE" id="PS50222"/>
    </source>
</evidence>
<dbReference type="Proteomes" id="UP000550309">
    <property type="component" value="Unassembled WGS sequence"/>
</dbReference>
<feature type="domain" description="EF-hand" evidence="16">
    <location>
        <begin position="494"/>
        <end position="529"/>
    </location>
</feature>
<evidence type="ECO:0000256" key="3">
    <source>
        <dbReference type="ARBA" id="ARBA00013194"/>
    </source>
</evidence>
<keyword evidence="11 13" id="KW-0413">Isomerase</keyword>
<dbReference type="InterPro" id="IPR001179">
    <property type="entry name" value="PPIase_FKBP_dom"/>
</dbReference>
<accession>A0A7K6A4I1</accession>
<dbReference type="OrthoDB" id="1902587at2759"/>
<feature type="domain" description="PPIase FKBP-type" evidence="15">
    <location>
        <begin position="245"/>
        <end position="332"/>
    </location>
</feature>
<keyword evidence="6" id="KW-0677">Repeat</keyword>
<evidence type="ECO:0000256" key="9">
    <source>
        <dbReference type="ARBA" id="ARBA00023110"/>
    </source>
</evidence>
<dbReference type="EC" id="5.2.1.8" evidence="3 13"/>
<dbReference type="PROSITE" id="PS50059">
    <property type="entry name" value="FKBP_PPIASE"/>
    <property type="match status" value="4"/>
</dbReference>
<dbReference type="PROSITE" id="PS00018">
    <property type="entry name" value="EF_HAND_1"/>
    <property type="match status" value="1"/>
</dbReference>
<evidence type="ECO:0000256" key="1">
    <source>
        <dbReference type="ARBA" id="ARBA00000971"/>
    </source>
</evidence>
<feature type="domain" description="PPIase FKBP-type" evidence="15">
    <location>
        <begin position="356"/>
        <end position="445"/>
    </location>
</feature>
<proteinExistence type="predicted"/>
<dbReference type="GO" id="GO:0003755">
    <property type="term" value="F:peptidyl-prolyl cis-trans isomerase activity"/>
    <property type="evidence" value="ECO:0007669"/>
    <property type="project" value="UniProtKB-KW"/>
</dbReference>
<evidence type="ECO:0000256" key="12">
    <source>
        <dbReference type="ARBA" id="ARBA00055986"/>
    </source>
</evidence>
<feature type="non-terminal residue" evidence="17">
    <location>
        <position position="533"/>
    </location>
</feature>
<dbReference type="PANTHER" id="PTHR46046:SF2">
    <property type="entry name" value="PEPTIDYL-PROLYL CIS-TRANS ISOMERASE FKBP9"/>
    <property type="match status" value="1"/>
</dbReference>
<comment type="caution">
    <text evidence="17">The sequence shown here is derived from an EMBL/GenBank/DDBJ whole genome shotgun (WGS) entry which is preliminary data.</text>
</comment>
<dbReference type="PROSITE" id="PS50222">
    <property type="entry name" value="EF_HAND_2"/>
    <property type="match status" value="1"/>
</dbReference>
<feature type="transmembrane region" description="Helical" evidence="14">
    <location>
        <begin position="434"/>
        <end position="459"/>
    </location>
</feature>
<evidence type="ECO:0000256" key="7">
    <source>
        <dbReference type="ARBA" id="ARBA00022824"/>
    </source>
</evidence>
<dbReference type="InterPro" id="IPR002048">
    <property type="entry name" value="EF_hand_dom"/>
</dbReference>
<keyword evidence="10" id="KW-0325">Glycoprotein</keyword>
<evidence type="ECO:0000313" key="17">
    <source>
        <dbReference type="EMBL" id="NWU84036.1"/>
    </source>
</evidence>
<keyword evidence="14" id="KW-1133">Transmembrane helix</keyword>
<dbReference type="SUPFAM" id="SSF54534">
    <property type="entry name" value="FKBP-like"/>
    <property type="match status" value="4"/>
</dbReference>
<feature type="non-terminal residue" evidence="17">
    <location>
        <position position="1"/>
    </location>
</feature>
<keyword evidence="14" id="KW-0472">Membrane</keyword>
<dbReference type="GO" id="GO:0005509">
    <property type="term" value="F:calcium ion binding"/>
    <property type="evidence" value="ECO:0007669"/>
    <property type="project" value="InterPro"/>
</dbReference>
<evidence type="ECO:0000256" key="10">
    <source>
        <dbReference type="ARBA" id="ARBA00023180"/>
    </source>
</evidence>
<evidence type="ECO:0000256" key="11">
    <source>
        <dbReference type="ARBA" id="ARBA00023235"/>
    </source>
</evidence>
<dbReference type="InterPro" id="IPR046357">
    <property type="entry name" value="PPIase_dom_sf"/>
</dbReference>
<keyword evidence="8" id="KW-0106">Calcium</keyword>
<evidence type="ECO:0000256" key="4">
    <source>
        <dbReference type="ARBA" id="ARBA00022723"/>
    </source>
</evidence>
<sequence length="533" mass="59140">TELGVERRFVPESCPRAVRPGDFVRYHYLGAFPDGTRFDSSYDRGSTFNVFVGKGQLIAGMDKALVGMCVNERRFVKIPPKLAYGSEGVPGVIPPNAVLHFDVLLIDLWNSEDEVQVQTYFKPEKCPRTVQVSDFVRYHYNGTFLDGTLFDSSHNRMRTYDTYVGIGWLIPGMDQGLLGMCVGEKRIITIPPFLAYGEDGDGKEIPGQASLVFDVVLLDLHNPKDGIVIENQVVPESCERRSQTGDFLRYHYNGTLLDGTLFDSSYSRNHTYDTYVGKGYVIAGMDEGLLGVCTGEKRRIIIPPHLGYGEEGRGKIPGSAVLIFDIHVVDFHNPSDSVGITVNYKPSNCTVLSKKGDYLKYHYNASLLDGTLLDSTHSLGKTYNIVLGSGQVVVGMDMGLQDMCVGERRTVVIPPHLGYGEDGVGFPLRFNSEVLFFLILYLSLLCHLSLSFCFVIPLWSRAACSTQGAVCGPFSEYIQAQVDSGKGKLAPGFDFEKIVKNMFTNQDRDGNGKVTAEEFKLKDQEAKEEHDEL</sequence>
<evidence type="ECO:0000256" key="8">
    <source>
        <dbReference type="ARBA" id="ARBA00022837"/>
    </source>
</evidence>
<organism evidence="17 18">
    <name type="scientific">Onychorhynchus coronatus</name>
    <name type="common">Royal flycatcher</name>
    <dbReference type="NCBI Taxonomy" id="360224"/>
    <lineage>
        <taxon>Eukaryota</taxon>
        <taxon>Metazoa</taxon>
        <taxon>Chordata</taxon>
        <taxon>Craniata</taxon>
        <taxon>Vertebrata</taxon>
        <taxon>Euteleostomi</taxon>
        <taxon>Archelosauria</taxon>
        <taxon>Archosauria</taxon>
        <taxon>Dinosauria</taxon>
        <taxon>Saurischia</taxon>
        <taxon>Theropoda</taxon>
        <taxon>Coelurosauria</taxon>
        <taxon>Aves</taxon>
        <taxon>Neognathae</taxon>
        <taxon>Neoaves</taxon>
        <taxon>Telluraves</taxon>
        <taxon>Australaves</taxon>
        <taxon>Passeriformes</taxon>
        <taxon>Tyrannidae</taxon>
        <taxon>Onychorhynchus</taxon>
    </lineage>
</organism>
<evidence type="ECO:0000256" key="14">
    <source>
        <dbReference type="SAM" id="Phobius"/>
    </source>
</evidence>
<dbReference type="AlphaFoldDB" id="A0A7K6A4I1"/>
<gene>
    <name evidence="17" type="primary">Fkbp9</name>
    <name evidence="17" type="ORF">ONYCOR_R02419</name>
</gene>
<dbReference type="Gene3D" id="3.10.50.40">
    <property type="match status" value="4"/>
</dbReference>
<evidence type="ECO:0000256" key="13">
    <source>
        <dbReference type="PROSITE-ProRule" id="PRU00277"/>
    </source>
</evidence>
<name>A0A7K6A4I1_ONYCO</name>
<dbReference type="InterPro" id="IPR051989">
    <property type="entry name" value="FKBP-like_isomerase"/>
</dbReference>
<dbReference type="Gene3D" id="1.10.238.10">
    <property type="entry name" value="EF-hand"/>
    <property type="match status" value="1"/>
</dbReference>
<keyword evidence="14" id="KW-0812">Transmembrane</keyword>
<reference evidence="17 18" key="1">
    <citation type="submission" date="2019-09" db="EMBL/GenBank/DDBJ databases">
        <title>Bird 10,000 Genomes (B10K) Project - Family phase.</title>
        <authorList>
            <person name="Zhang G."/>
        </authorList>
    </citation>
    <scope>NUCLEOTIDE SEQUENCE [LARGE SCALE GENOMIC DNA]</scope>
    <source>
        <strain evidence="17">B10K-DU-028-75</strain>
        <tissue evidence="17">Mixed tissue sample</tissue>
    </source>
</reference>
<evidence type="ECO:0000256" key="5">
    <source>
        <dbReference type="ARBA" id="ARBA00022729"/>
    </source>
</evidence>
<comment type="function">
    <text evidence="12">PPIases accelerate the folding of proteins during protein synthesis.</text>
</comment>
<keyword evidence="7" id="KW-0256">Endoplasmic reticulum</keyword>
<dbReference type="FunFam" id="3.10.50.40:FF:000002">
    <property type="entry name" value="Peptidylprolyl isomerase"/>
    <property type="match status" value="3"/>
</dbReference>
<keyword evidence="5" id="KW-0732">Signal</keyword>
<dbReference type="PANTHER" id="PTHR46046">
    <property type="entry name" value="PEPTIDYLPROLYL ISOMERASE"/>
    <property type="match status" value="1"/>
</dbReference>
<keyword evidence="9 13" id="KW-0697">Rotamase</keyword>
<dbReference type="GO" id="GO:0005783">
    <property type="term" value="C:endoplasmic reticulum"/>
    <property type="evidence" value="ECO:0007669"/>
    <property type="project" value="UniProtKB-SubCell"/>
</dbReference>
<evidence type="ECO:0000259" key="15">
    <source>
        <dbReference type="PROSITE" id="PS50059"/>
    </source>
</evidence>
<feature type="domain" description="PPIase FKBP-type" evidence="15">
    <location>
        <begin position="133"/>
        <end position="221"/>
    </location>
</feature>
<keyword evidence="18" id="KW-1185">Reference proteome</keyword>
<evidence type="ECO:0000256" key="6">
    <source>
        <dbReference type="ARBA" id="ARBA00022737"/>
    </source>
</evidence>
<evidence type="ECO:0000313" key="18">
    <source>
        <dbReference type="Proteomes" id="UP000550309"/>
    </source>
</evidence>
<dbReference type="Pfam" id="PF00254">
    <property type="entry name" value="FKBP_C"/>
    <property type="match status" value="4"/>
</dbReference>
<keyword evidence="4" id="KW-0479">Metal-binding</keyword>
<dbReference type="EMBL" id="VZRK01000271">
    <property type="protein sequence ID" value="NWU84036.1"/>
    <property type="molecule type" value="Genomic_DNA"/>
</dbReference>
<protein>
    <recommendedName>
        <fullName evidence="3 13">peptidylprolyl isomerase</fullName>
        <ecNumber evidence="3 13">5.2.1.8</ecNumber>
    </recommendedName>
</protein>
<evidence type="ECO:0000256" key="2">
    <source>
        <dbReference type="ARBA" id="ARBA00004240"/>
    </source>
</evidence>
<comment type="catalytic activity">
    <reaction evidence="1 13">
        <text>[protein]-peptidylproline (omega=180) = [protein]-peptidylproline (omega=0)</text>
        <dbReference type="Rhea" id="RHEA:16237"/>
        <dbReference type="Rhea" id="RHEA-COMP:10747"/>
        <dbReference type="Rhea" id="RHEA-COMP:10748"/>
        <dbReference type="ChEBI" id="CHEBI:83833"/>
        <dbReference type="ChEBI" id="CHEBI:83834"/>
        <dbReference type="EC" id="5.2.1.8"/>
    </reaction>
</comment>
<dbReference type="InterPro" id="IPR018247">
    <property type="entry name" value="EF_Hand_1_Ca_BS"/>
</dbReference>